<dbReference type="EMBL" id="AXNT01000043">
    <property type="protein sequence ID" value="KGM02560.1"/>
    <property type="molecule type" value="Genomic_DNA"/>
</dbReference>
<proteinExistence type="predicted"/>
<protein>
    <submittedName>
        <fullName evidence="1">Uncharacterized protein</fullName>
    </submittedName>
</protein>
<reference evidence="1 2" key="1">
    <citation type="submission" date="2013-10" db="EMBL/GenBank/DDBJ databases">
        <authorList>
            <person name="Wang G."/>
            <person name="Zhuang W."/>
        </authorList>
    </citation>
    <scope>NUCLEOTIDE SEQUENCE [LARGE SCALE GENOMIC DNA]</scope>
    <source>
        <strain evidence="1 2">DSM 20118</strain>
    </source>
</reference>
<dbReference type="STRING" id="1408250.Q760_12750"/>
<accession>A0A0A0B6T0</accession>
<comment type="caution">
    <text evidence="1">The sequence shown here is derived from an EMBL/GenBank/DDBJ whole genome shotgun (WGS) entry which is preliminary data.</text>
</comment>
<name>A0A0A0B6T0_9CELL</name>
<organism evidence="1 2">
    <name type="scientific">Cellulomonas cellasea DSM 20118</name>
    <dbReference type="NCBI Taxonomy" id="1408250"/>
    <lineage>
        <taxon>Bacteria</taxon>
        <taxon>Bacillati</taxon>
        <taxon>Actinomycetota</taxon>
        <taxon>Actinomycetes</taxon>
        <taxon>Micrococcales</taxon>
        <taxon>Cellulomonadaceae</taxon>
        <taxon>Cellulomonas</taxon>
    </lineage>
</organism>
<dbReference type="Proteomes" id="UP000029833">
    <property type="component" value="Unassembled WGS sequence"/>
</dbReference>
<evidence type="ECO:0000313" key="1">
    <source>
        <dbReference type="EMBL" id="KGM02560.1"/>
    </source>
</evidence>
<evidence type="ECO:0000313" key="2">
    <source>
        <dbReference type="Proteomes" id="UP000029833"/>
    </source>
</evidence>
<dbReference type="AlphaFoldDB" id="A0A0A0B6T0"/>
<gene>
    <name evidence="1" type="ORF">Q760_12750</name>
</gene>
<keyword evidence="2" id="KW-1185">Reference proteome</keyword>
<sequence>MLGVGAAGAVLGEQLDHRGGRAGVGTRAGLVVRTCGRRPGEDVAGGGGGLLGGRGVGVRGEVWTQI</sequence>